<dbReference type="EMBL" id="AOLO01000006">
    <property type="protein sequence ID" value="EMA03370.1"/>
    <property type="molecule type" value="Genomic_DNA"/>
</dbReference>
<reference evidence="4 7" key="3">
    <citation type="journal article" date="2014" name="PLoS Genet.">
        <title>Phylogenetically driven sequencing of extremely halophilic archaea reveals strategies for static and dynamic osmo-response.</title>
        <authorList>
            <person name="Becker E.A."/>
            <person name="Seitzer P.M."/>
            <person name="Tritt A."/>
            <person name="Larsen D."/>
            <person name="Krusor M."/>
            <person name="Yao A.I."/>
            <person name="Wu D."/>
            <person name="Madern D."/>
            <person name="Eisen J.A."/>
            <person name="Darling A.E."/>
            <person name="Facciotti M.T."/>
        </authorList>
    </citation>
    <scope>NUCLEOTIDE SEQUENCE [LARGE SCALE GENOMIC DNA]</scope>
    <source>
        <strain evidence="4">ATCC 33500</strain>
        <strain evidence="7">ATCC 33500 / DSM 1411 / JCM 8866 / NBRC 14739 / NCIMB 2177 / R-4</strain>
    </source>
</reference>
<evidence type="ECO:0000313" key="8">
    <source>
        <dbReference type="Proteomes" id="UP000027075"/>
    </source>
</evidence>
<evidence type="ECO:0000313" key="7">
    <source>
        <dbReference type="Proteomes" id="UP000011603"/>
    </source>
</evidence>
<dbReference type="Proteomes" id="UP000011603">
    <property type="component" value="Unassembled WGS sequence"/>
</dbReference>
<evidence type="ECO:0000313" key="5">
    <source>
        <dbReference type="EMBL" id="QCQ75264.1"/>
    </source>
</evidence>
<reference evidence="3 8" key="4">
    <citation type="submission" date="2014-04" db="EMBL/GenBank/DDBJ databases">
        <title>Transcriptional profiles of Haloferax mediterranei on the basis of nitrogen availability.</title>
        <authorList>
            <person name="Bautista V."/>
        </authorList>
    </citation>
    <scope>NUCLEOTIDE SEQUENCE [LARGE SCALE GENOMIC DNA]</scope>
    <source>
        <strain evidence="3">ATCC 33500</strain>
        <strain evidence="8">ATCC 33500 / DSM 1411 / JCM 8866 / NBRC 14739 / NCIMB 2177 / R-4</strain>
    </source>
</reference>
<dbReference type="KEGG" id="hme:HFX_1054"/>
<gene>
    <name evidence="2" type="ordered locus">HFX_1054</name>
    <name evidence="3" type="ORF">BM92_03935</name>
    <name evidence="4" type="ORF">C439_05210</name>
    <name evidence="5" type="ORF">E6P09_08305</name>
</gene>
<evidence type="ECO:0000313" key="9">
    <source>
        <dbReference type="Proteomes" id="UP000299011"/>
    </source>
</evidence>
<dbReference type="PaxDb" id="523841-HFX_1054"/>
<dbReference type="Proteomes" id="UP000299011">
    <property type="component" value="Chromosome"/>
</dbReference>
<protein>
    <submittedName>
        <fullName evidence="2">Uncharacterized protein</fullName>
    </submittedName>
</protein>
<dbReference type="InterPro" id="IPR013783">
    <property type="entry name" value="Ig-like_fold"/>
</dbReference>
<accession>I3R3G0</accession>
<feature type="region of interest" description="Disordered" evidence="1">
    <location>
        <begin position="31"/>
        <end position="62"/>
    </location>
</feature>
<feature type="compositionally biased region" description="Low complexity" evidence="1">
    <location>
        <begin position="39"/>
        <end position="62"/>
    </location>
</feature>
<dbReference type="Proteomes" id="UP000006469">
    <property type="component" value="Chromosome"/>
</dbReference>
<dbReference type="STRING" id="523841.HFX_1054"/>
<dbReference type="EMBL" id="CP039139">
    <property type="protein sequence ID" value="QCQ75264.1"/>
    <property type="molecule type" value="Genomic_DNA"/>
</dbReference>
<dbReference type="AlphaFoldDB" id="I3R3G0"/>
<organism evidence="2 6">
    <name type="scientific">Haloferax mediterranei (strain ATCC 33500 / DSM 1411 / JCM 8866 / NBRC 14739 / NCIMB 2177 / R-4)</name>
    <name type="common">Halobacterium mediterranei</name>
    <dbReference type="NCBI Taxonomy" id="523841"/>
    <lineage>
        <taxon>Archaea</taxon>
        <taxon>Methanobacteriati</taxon>
        <taxon>Methanobacteriota</taxon>
        <taxon>Stenosarchaea group</taxon>
        <taxon>Halobacteria</taxon>
        <taxon>Halobacteriales</taxon>
        <taxon>Haloferacaceae</taxon>
        <taxon>Haloferax</taxon>
    </lineage>
</organism>
<evidence type="ECO:0000313" key="4">
    <source>
        <dbReference type="EMBL" id="EMA03370.1"/>
    </source>
</evidence>
<evidence type="ECO:0000256" key="1">
    <source>
        <dbReference type="SAM" id="MobiDB-lite"/>
    </source>
</evidence>
<dbReference type="EMBL" id="CP001868">
    <property type="protein sequence ID" value="AFK18770.1"/>
    <property type="molecule type" value="Genomic_DNA"/>
</dbReference>
<reference evidence="5 9" key="6">
    <citation type="submission" date="2019-04" db="EMBL/GenBank/DDBJ databases">
        <title>Methylomes of two halophilic Archaea, Haloarcula marismortui and Haloferax mediterranei.</title>
        <authorList>
            <person name="DasSarma S."/>
            <person name="DasSarma P."/>
            <person name="DasSarma S."/>
            <person name="Fomenkov A."/>
            <person name="Vincze T."/>
            <person name="Anton B.P."/>
            <person name="Roberts R.J."/>
        </authorList>
    </citation>
    <scope>NUCLEOTIDE SEQUENCE [LARGE SCALE GENOMIC DNA]</scope>
    <source>
        <strain evidence="5">ATCC 33500</strain>
        <strain evidence="9">ATCC 33500 / DSM 1411 / JCM 8866 / NBRC 14739 / NCIMB 2177 / R-4</strain>
    </source>
</reference>
<dbReference type="OrthoDB" id="270566at2157"/>
<dbReference type="Proteomes" id="UP000027075">
    <property type="component" value="Chromosome"/>
</dbReference>
<evidence type="ECO:0000313" key="6">
    <source>
        <dbReference type="Proteomes" id="UP000006469"/>
    </source>
</evidence>
<evidence type="ECO:0000313" key="3">
    <source>
        <dbReference type="EMBL" id="AHZ21861.1"/>
    </source>
</evidence>
<dbReference type="PROSITE" id="PS51257">
    <property type="entry name" value="PROKAR_LIPOPROTEIN"/>
    <property type="match status" value="1"/>
</dbReference>
<dbReference type="EMBL" id="CP007551">
    <property type="protein sequence ID" value="AHZ21861.1"/>
    <property type="molecule type" value="Genomic_DNA"/>
</dbReference>
<reference evidence="2" key="5">
    <citation type="submission" date="2014-05" db="EMBL/GenBank/DDBJ databases">
        <authorList>
            <person name="Wang L."/>
            <person name="Yang H."/>
            <person name="Xiang H."/>
        </authorList>
    </citation>
    <scope>NUCLEOTIDE SEQUENCE</scope>
    <source>
        <strain evidence="2">CGMCC 1.2087</strain>
    </source>
</reference>
<dbReference type="eggNOG" id="arCOG02532">
    <property type="taxonomic scope" value="Archaea"/>
</dbReference>
<keyword evidence="7" id="KW-1185">Reference proteome</keyword>
<name>I3R3G0_HALMT</name>
<reference evidence="2" key="1">
    <citation type="journal article" date="2012" name="Appl. Environ. Microbiol.">
        <title>Identification of the haloarchaeal phasin (PhaP) that functions in polyhydroxyalkanoate accumulation and granule formation in Haloferax mediterranei.</title>
        <authorList>
            <person name="Cai S."/>
            <person name="Cai L."/>
            <person name="Liu H."/>
            <person name="Liu X."/>
            <person name="Han J."/>
            <person name="Zhou J."/>
            <person name="Xiang H."/>
        </authorList>
    </citation>
    <scope>NUCLEOTIDE SEQUENCE</scope>
    <source>
        <strain evidence="2">CGMCC 1.2087</strain>
    </source>
</reference>
<dbReference type="RefSeq" id="WP_004572618.1">
    <property type="nucleotide sequence ID" value="NC_017941.2"/>
</dbReference>
<dbReference type="HOGENOM" id="CLU_955126_0_0_2"/>
<dbReference type="GeneID" id="40156412"/>
<reference evidence="2 6" key="2">
    <citation type="journal article" date="2012" name="J. Bacteriol.">
        <title>Complete genome sequence of the metabolically versatile halophilic archaeon Haloferax mediterranei, a poly(3-hydroxybutyrate-co-3-hydroxyvalerate) producer.</title>
        <authorList>
            <person name="Han J."/>
            <person name="Zhang F."/>
            <person name="Hou J."/>
            <person name="Liu X."/>
            <person name="Li M."/>
            <person name="Liu H."/>
            <person name="Cai L."/>
            <person name="Zhang B."/>
            <person name="Chen Y."/>
            <person name="Zhou J."/>
            <person name="Hu S."/>
            <person name="Xiang H."/>
        </authorList>
    </citation>
    <scope>NUCLEOTIDE SEQUENCE [LARGE SCALE GENOMIC DNA]</scope>
    <source>
        <strain evidence="6">ATCC 33500 / DSM 1411 / JCM 8866 / NBRC 14739 / NCIMB 2177 / R-4</strain>
        <strain evidence="2">CGMCC 1.2087</strain>
    </source>
</reference>
<dbReference type="Gene3D" id="2.60.40.10">
    <property type="entry name" value="Immunoglobulins"/>
    <property type="match status" value="1"/>
</dbReference>
<evidence type="ECO:0000313" key="2">
    <source>
        <dbReference type="EMBL" id="AFK18770.1"/>
    </source>
</evidence>
<dbReference type="PATRIC" id="fig|523841.21.peg.1055"/>
<proteinExistence type="predicted"/>
<sequence length="291" mass="30765">MWTSKATTSRRDVLRLGGGTLALLAGCLDQRKQANGKDPTTSSNTSDTSDSSPTSTTTSEPVDVSVSNVTVVPGIVAPNTPDSVAVFGDRDEQFLILNVAPSGQPSPASADFTLSTDAGTTAPKDIRDIASHGNPFDRTNPYEGAGTGYLLYSLSNPLETDSVSLRWPGGEYEFENDVVSALTRPPTDFRVGGLDVPESVESGTELTLSVTIENTGSVEGTFVGALNRSGPYVAHTPVKAISIDLAPGESETWTHTYTPTLDDPEHAGGMQYYFDWRDGSKSVELSVEPPS</sequence>